<dbReference type="CDD" id="cd00054">
    <property type="entry name" value="EGF_CA"/>
    <property type="match status" value="2"/>
</dbReference>
<dbReference type="Pfam" id="PF07645">
    <property type="entry name" value="EGF_CA"/>
    <property type="match status" value="4"/>
</dbReference>
<evidence type="ECO:0000313" key="11">
    <source>
        <dbReference type="EMBL" id="CAH3107583.1"/>
    </source>
</evidence>
<dbReference type="SMART" id="SM00179">
    <property type="entry name" value="EGF_CA"/>
    <property type="match status" value="7"/>
</dbReference>
<dbReference type="Pfam" id="PF12947">
    <property type="entry name" value="EGF_3"/>
    <property type="match status" value="1"/>
</dbReference>
<dbReference type="InterPro" id="IPR024731">
    <property type="entry name" value="NELL2-like_EGF"/>
</dbReference>
<dbReference type="InterPro" id="IPR009030">
    <property type="entry name" value="Growth_fac_rcpt_cys_sf"/>
</dbReference>
<protein>
    <recommendedName>
        <fullName evidence="10">EGF-like domain-containing protein</fullName>
    </recommendedName>
</protein>
<keyword evidence="8" id="KW-0472">Membrane</keyword>
<feature type="domain" description="EGF-like" evidence="10">
    <location>
        <begin position="75"/>
        <end position="115"/>
    </location>
</feature>
<keyword evidence="5" id="KW-1015">Disulfide bond</keyword>
<keyword evidence="3" id="KW-0677">Repeat</keyword>
<dbReference type="InterPro" id="IPR000742">
    <property type="entry name" value="EGF"/>
</dbReference>
<dbReference type="PROSITE" id="PS01187">
    <property type="entry name" value="EGF_CA"/>
    <property type="match status" value="1"/>
</dbReference>
<keyword evidence="2 9" id="KW-0732">Signal</keyword>
<organism evidence="11 12">
    <name type="scientific">Porites lobata</name>
    <dbReference type="NCBI Taxonomy" id="104759"/>
    <lineage>
        <taxon>Eukaryota</taxon>
        <taxon>Metazoa</taxon>
        <taxon>Cnidaria</taxon>
        <taxon>Anthozoa</taxon>
        <taxon>Hexacorallia</taxon>
        <taxon>Scleractinia</taxon>
        <taxon>Fungiina</taxon>
        <taxon>Poritidae</taxon>
        <taxon>Porites</taxon>
    </lineage>
</organism>
<evidence type="ECO:0000256" key="2">
    <source>
        <dbReference type="ARBA" id="ARBA00022729"/>
    </source>
</evidence>
<evidence type="ECO:0000256" key="3">
    <source>
        <dbReference type="ARBA" id="ARBA00022737"/>
    </source>
</evidence>
<dbReference type="PROSITE" id="PS00010">
    <property type="entry name" value="ASX_HYDROXYL"/>
    <property type="match status" value="3"/>
</dbReference>
<evidence type="ECO:0000256" key="6">
    <source>
        <dbReference type="ARBA" id="ARBA00023180"/>
    </source>
</evidence>
<keyword evidence="4" id="KW-0106">Calcium</keyword>
<evidence type="ECO:0000259" key="10">
    <source>
        <dbReference type="PROSITE" id="PS50026"/>
    </source>
</evidence>
<feature type="transmembrane region" description="Helical" evidence="8">
    <location>
        <begin position="571"/>
        <end position="589"/>
    </location>
</feature>
<dbReference type="SUPFAM" id="SSF57196">
    <property type="entry name" value="EGF/Laminin"/>
    <property type="match status" value="2"/>
</dbReference>
<keyword evidence="1 7" id="KW-0245">EGF-like domain</keyword>
<dbReference type="Proteomes" id="UP001159405">
    <property type="component" value="Unassembled WGS sequence"/>
</dbReference>
<gene>
    <name evidence="11" type="ORF">PLOB_00016743</name>
</gene>
<proteinExistence type="predicted"/>
<keyword evidence="8" id="KW-0812">Transmembrane</keyword>
<evidence type="ECO:0000256" key="8">
    <source>
        <dbReference type="SAM" id="Phobius"/>
    </source>
</evidence>
<dbReference type="PANTHER" id="PTHR24039:SF28">
    <property type="entry name" value="EGF-LIKE DOMAIN-CONTAINING PROTEIN"/>
    <property type="match status" value="1"/>
</dbReference>
<feature type="signal peptide" evidence="9">
    <location>
        <begin position="1"/>
        <end position="25"/>
    </location>
</feature>
<name>A0ABN8NGW3_9CNID</name>
<evidence type="ECO:0000313" key="12">
    <source>
        <dbReference type="Proteomes" id="UP001159405"/>
    </source>
</evidence>
<comment type="caution">
    <text evidence="7">Lacks conserved residue(s) required for the propagation of feature annotation.</text>
</comment>
<dbReference type="EMBL" id="CALNXK010000020">
    <property type="protein sequence ID" value="CAH3107583.1"/>
    <property type="molecule type" value="Genomic_DNA"/>
</dbReference>
<dbReference type="InterPro" id="IPR018097">
    <property type="entry name" value="EGF_Ca-bd_CS"/>
</dbReference>
<evidence type="ECO:0000256" key="5">
    <source>
        <dbReference type="ARBA" id="ARBA00023157"/>
    </source>
</evidence>
<dbReference type="PROSITE" id="PS01186">
    <property type="entry name" value="EGF_2"/>
    <property type="match status" value="3"/>
</dbReference>
<dbReference type="SMART" id="SM00181">
    <property type="entry name" value="EGF"/>
    <property type="match status" value="9"/>
</dbReference>
<dbReference type="InterPro" id="IPR000152">
    <property type="entry name" value="EGF-type_Asp/Asn_hydroxyl_site"/>
</dbReference>
<evidence type="ECO:0000256" key="1">
    <source>
        <dbReference type="ARBA" id="ARBA00022536"/>
    </source>
</evidence>
<comment type="caution">
    <text evidence="11">The sequence shown here is derived from an EMBL/GenBank/DDBJ whole genome shotgun (WGS) entry which is preliminary data.</text>
</comment>
<feature type="domain" description="EGF-like" evidence="10">
    <location>
        <begin position="116"/>
        <end position="156"/>
    </location>
</feature>
<dbReference type="PANTHER" id="PTHR24039">
    <property type="entry name" value="FIBRILLIN-RELATED"/>
    <property type="match status" value="1"/>
</dbReference>
<evidence type="ECO:0000256" key="9">
    <source>
        <dbReference type="SAM" id="SignalP"/>
    </source>
</evidence>
<feature type="chain" id="PRO_5047238747" description="EGF-like domain-containing protein" evidence="9">
    <location>
        <begin position="26"/>
        <end position="598"/>
    </location>
</feature>
<reference evidence="11 12" key="1">
    <citation type="submission" date="2022-05" db="EMBL/GenBank/DDBJ databases">
        <authorList>
            <consortium name="Genoscope - CEA"/>
            <person name="William W."/>
        </authorList>
    </citation>
    <scope>NUCLEOTIDE SEQUENCE [LARGE SCALE GENOMIC DNA]</scope>
</reference>
<dbReference type="SUPFAM" id="SSF57184">
    <property type="entry name" value="Growth factor receptor domain"/>
    <property type="match status" value="1"/>
</dbReference>
<evidence type="ECO:0000256" key="4">
    <source>
        <dbReference type="ARBA" id="ARBA00022837"/>
    </source>
</evidence>
<dbReference type="PROSITE" id="PS50026">
    <property type="entry name" value="EGF_3"/>
    <property type="match status" value="3"/>
</dbReference>
<dbReference type="InterPro" id="IPR001881">
    <property type="entry name" value="EGF-like_Ca-bd_dom"/>
</dbReference>
<dbReference type="InterPro" id="IPR049883">
    <property type="entry name" value="NOTCH1_EGF-like"/>
</dbReference>
<sequence length="598" mass="65295">MASATKWSIALLVICVLHYPLPTLSSFNCRLNKMSYDVIKDDIQGRIRAGAKDAQWQLQQLENTMGEELRSKCENINECHQKTAKCIPAARCEDTRLAYNCICKAGYHGNGDYCDPINECATNQHNCHRDAICHDKTPFFTCQCKPGYTGNGRNCIAMDGCEIKGLKCPPALKCVKQGNDHVCGCNNGFKVVGGGNARKCKAMNECEKKGLNCPPALKCVKHKNSYECGCNPGFKVVGTGNARTCKAMDECEKKGRICPPALKCLKQKDKSYACDCDPGYKIVGEGNNWTCKVFAGVLFVHQPGANHAPRASVTPVNHSFHTLSIIFIIIIKKKTPVLNTTTIDVSQEAPKGDALDDCEKAGDACPSSLQCLAQENATYTCGCEAGLMVTGDGDARTCEGTINSSSKDWGYVTDEKRLFCLSKCYSTRPLDDIYECRMQGDVCPPTLNCLKKENGSHVCGCEKKGYFVKGDDQERTCEDVDECTQNPCAKDEQCVNVPGKFECHCKDGYVKVGGSCKPASKCLNIKCKAHERCHDGICRCKKGYRKSKATKGNCVKALTFKGASPPQSSSVIIYGGAVVIGYVGHLYSIRNRACCLPY</sequence>
<dbReference type="Gene3D" id="2.10.25.10">
    <property type="entry name" value="Laminin"/>
    <property type="match status" value="5"/>
</dbReference>
<accession>A0ABN8NGW3</accession>
<keyword evidence="12" id="KW-1185">Reference proteome</keyword>
<feature type="domain" description="EGF-like" evidence="10">
    <location>
        <begin position="479"/>
        <end position="517"/>
    </location>
</feature>
<evidence type="ECO:0000256" key="7">
    <source>
        <dbReference type="PROSITE-ProRule" id="PRU00076"/>
    </source>
</evidence>
<keyword evidence="8" id="KW-1133">Transmembrane helix</keyword>
<keyword evidence="6" id="KW-0325">Glycoprotein</keyword>